<comment type="caution">
    <text evidence="4">The sequence shown here is derived from an EMBL/GenBank/DDBJ whole genome shotgun (WGS) entry which is preliminary data.</text>
</comment>
<dbReference type="GO" id="GO:0004190">
    <property type="term" value="F:aspartic-type endopeptidase activity"/>
    <property type="evidence" value="ECO:0007669"/>
    <property type="project" value="InterPro"/>
</dbReference>
<dbReference type="Pfam" id="PF00023">
    <property type="entry name" value="Ank"/>
    <property type="match status" value="1"/>
</dbReference>
<dbReference type="InterPro" id="IPR002110">
    <property type="entry name" value="Ankyrin_rpt"/>
</dbReference>
<evidence type="ECO:0000256" key="2">
    <source>
        <dbReference type="SAM" id="MobiDB-lite"/>
    </source>
</evidence>
<protein>
    <recommendedName>
        <fullName evidence="3">Peptidase A2 domain-containing protein</fullName>
    </recommendedName>
</protein>
<dbReference type="PROSITE" id="PS50088">
    <property type="entry name" value="ANK_REPEAT"/>
    <property type="match status" value="3"/>
</dbReference>
<keyword evidence="1" id="KW-0040">ANK repeat</keyword>
<dbReference type="SUPFAM" id="SSF48403">
    <property type="entry name" value="Ankyrin repeat"/>
    <property type="match status" value="1"/>
</dbReference>
<dbReference type="OrthoDB" id="415532at2759"/>
<gene>
    <name evidence="4" type="ORF">ATNIH1004_005208</name>
</gene>
<dbReference type="AlphaFoldDB" id="A0A5M9N407"/>
<dbReference type="GeneID" id="54327910"/>
<dbReference type="PANTHER" id="PTHR33119:SF1">
    <property type="entry name" value="FE2OG DIOXYGENASE DOMAIN-CONTAINING PROTEIN"/>
    <property type="match status" value="1"/>
</dbReference>
<dbReference type="Pfam" id="PF21666">
    <property type="entry name" value="DUF4246_N"/>
    <property type="match status" value="1"/>
</dbReference>
<dbReference type="InterPro" id="IPR049207">
    <property type="entry name" value="DUF4246_N"/>
</dbReference>
<reference evidence="4 5" key="1">
    <citation type="submission" date="2019-08" db="EMBL/GenBank/DDBJ databases">
        <title>The genome sequence of a newly discovered highly antifungal drug resistant Aspergillus species, Aspergillus tanneri NIH 1004.</title>
        <authorList>
            <person name="Mounaud S."/>
            <person name="Singh I."/>
            <person name="Joardar V."/>
            <person name="Pakala S."/>
            <person name="Pakala S."/>
            <person name="Venepally P."/>
            <person name="Chung J.K."/>
            <person name="Losada L."/>
            <person name="Nierman W.C."/>
        </authorList>
    </citation>
    <scope>NUCLEOTIDE SEQUENCE [LARGE SCALE GENOMIC DNA]</scope>
    <source>
        <strain evidence="4 5">NIH1004</strain>
    </source>
</reference>
<dbReference type="Pfam" id="PF13637">
    <property type="entry name" value="Ank_4"/>
    <property type="match status" value="1"/>
</dbReference>
<dbReference type="EMBL" id="QUQM01000003">
    <property type="protein sequence ID" value="KAA8649307.1"/>
    <property type="molecule type" value="Genomic_DNA"/>
</dbReference>
<dbReference type="Proteomes" id="UP000324241">
    <property type="component" value="Unassembled WGS sequence"/>
</dbReference>
<feature type="region of interest" description="Disordered" evidence="2">
    <location>
        <begin position="394"/>
        <end position="418"/>
    </location>
</feature>
<dbReference type="PRINTS" id="PR01415">
    <property type="entry name" value="ANKYRIN"/>
</dbReference>
<dbReference type="PROSITE" id="PS50297">
    <property type="entry name" value="ANK_REP_REGION"/>
    <property type="match status" value="3"/>
</dbReference>
<feature type="compositionally biased region" description="Acidic residues" evidence="2">
    <location>
        <begin position="404"/>
        <end position="417"/>
    </location>
</feature>
<dbReference type="PROSITE" id="PS50175">
    <property type="entry name" value="ASP_PROT_RETROV"/>
    <property type="match status" value="1"/>
</dbReference>
<dbReference type="InterPro" id="IPR025340">
    <property type="entry name" value="DUF4246"/>
</dbReference>
<dbReference type="VEuPathDB" id="FungiDB:EYZ11_012907"/>
<name>A0A5M9N407_9EURO</name>
<evidence type="ECO:0000256" key="1">
    <source>
        <dbReference type="PROSITE-ProRule" id="PRU00023"/>
    </source>
</evidence>
<dbReference type="RefSeq" id="XP_033428668.1">
    <property type="nucleotide sequence ID" value="XM_033569862.1"/>
</dbReference>
<dbReference type="InterPro" id="IPR049192">
    <property type="entry name" value="DUF4246_C"/>
</dbReference>
<dbReference type="PANTHER" id="PTHR33119">
    <property type="entry name" value="IFI3P"/>
    <property type="match status" value="1"/>
</dbReference>
<evidence type="ECO:0000313" key="5">
    <source>
        <dbReference type="Proteomes" id="UP000324241"/>
    </source>
</evidence>
<evidence type="ECO:0000259" key="3">
    <source>
        <dbReference type="PROSITE" id="PS50175"/>
    </source>
</evidence>
<accession>A0A5M9N407</accession>
<proteinExistence type="predicted"/>
<feature type="repeat" description="ANK" evidence="1">
    <location>
        <begin position="57"/>
        <end position="89"/>
    </location>
</feature>
<dbReference type="InterPro" id="IPR036770">
    <property type="entry name" value="Ankyrin_rpt-contain_sf"/>
</dbReference>
<feature type="repeat" description="ANK" evidence="1">
    <location>
        <begin position="1"/>
        <end position="23"/>
    </location>
</feature>
<dbReference type="Pfam" id="PF14033">
    <property type="entry name" value="DUF4246"/>
    <property type="match status" value="2"/>
</dbReference>
<dbReference type="VEuPathDB" id="FungiDB:EYZ11_007053"/>
<feature type="repeat" description="ANK" evidence="1">
    <location>
        <begin position="24"/>
        <end position="56"/>
    </location>
</feature>
<organism evidence="4 5">
    <name type="scientific">Aspergillus tanneri</name>
    <dbReference type="NCBI Taxonomy" id="1220188"/>
    <lineage>
        <taxon>Eukaryota</taxon>
        <taxon>Fungi</taxon>
        <taxon>Dikarya</taxon>
        <taxon>Ascomycota</taxon>
        <taxon>Pezizomycotina</taxon>
        <taxon>Eurotiomycetes</taxon>
        <taxon>Eurotiomycetidae</taxon>
        <taxon>Eurotiales</taxon>
        <taxon>Aspergillaceae</taxon>
        <taxon>Aspergillus</taxon>
        <taxon>Aspergillus subgen. Circumdati</taxon>
    </lineage>
</organism>
<dbReference type="SMART" id="SM00248">
    <property type="entry name" value="ANK"/>
    <property type="match status" value="4"/>
</dbReference>
<evidence type="ECO:0000313" key="4">
    <source>
        <dbReference type="EMBL" id="KAA8649307.1"/>
    </source>
</evidence>
<feature type="domain" description="Peptidase A2" evidence="3">
    <location>
        <begin position="8"/>
        <end position="26"/>
    </location>
</feature>
<sequence>MNGHLEVVRLLLDRGADLTVATRNGWTPLGVAANSGHLEVVRLLLDKGADPTIATSDGWTPVNSAASQGHLEVVRLLLVRGADRTIPNSLGMTAVDSAMMRGHWEVVQLLLDKTADLTPTMAYLDRLPDPPLTLNCLPGFNLPLDYLPEIMNAITDKPDWDRKIFEESITAKWRMEVLGSSNEITPKMMDWVLDELRYKSELFQKEGIISAFDGDIVKSDTVISEELKKALKMAVRPLENIPDEQKDYHPGSNKQVVDLLHPSLFPLVYGRSRILQDSVVGLDDFLARSGNGEVLAVPPASTSKRYARYATQVEKIPLYSQKFQWLPCNVKFDPSSNKCHIVSYINNLRPDKHRDLYRVIEEIISRAIPLWNMTLTPLFHNEVRPNRVEFTSVKYLPGTTPDPQEPEQEDGETDEDFDNRYDDYRERYLDLIATRTVAPPEIGAFDPSFFSGQEPFDLQSKFCENGLQVIVKLANIELTPEKPKYNGGSWHVEGQLPSSLEFRQRLENDDLDGDISYEQDHKSWLKQVFGCDNEGPVTQDLGKVSCREGRIITFPNILQHRVSPFQLAEPSRPGHRKIIALFLVDPHIRIISTANVPPQRADWWEGTLDVRKDLLSRRLPVELQKMVLQQMDNFPITMDEAKELRLELMEERSVFSTAQNDEFNDGDFGLCEH</sequence>
<dbReference type="InterPro" id="IPR001995">
    <property type="entry name" value="Peptidase_A2_cat"/>
</dbReference>
<dbReference type="Gene3D" id="1.25.40.20">
    <property type="entry name" value="Ankyrin repeat-containing domain"/>
    <property type="match status" value="1"/>
</dbReference>
<dbReference type="GO" id="GO:0006508">
    <property type="term" value="P:proteolysis"/>
    <property type="evidence" value="ECO:0007669"/>
    <property type="project" value="InterPro"/>
</dbReference>